<reference evidence="2" key="1">
    <citation type="journal article" date="2014" name="Int. J. Syst. Evol. Microbiol.">
        <title>Complete genome sequence of Corynebacterium casei LMG S-19264T (=DSM 44701T), isolated from a smear-ripened cheese.</title>
        <authorList>
            <consortium name="US DOE Joint Genome Institute (JGI-PGF)"/>
            <person name="Walter F."/>
            <person name="Albersmeier A."/>
            <person name="Kalinowski J."/>
            <person name="Ruckert C."/>
        </authorList>
    </citation>
    <scope>NUCLEOTIDE SEQUENCE</scope>
    <source>
        <strain evidence="2">JCM 4234</strain>
    </source>
</reference>
<sequence>MGREARTAGGTASLRTGDLLESLWWHPAHERHPARTWPRHTASQAGRVVEQSSAALRPSRTRPGGTRGHGRRTGPGRAGGAAAADTEHVMRFVYRAVPLGPPRLRRRPA</sequence>
<comment type="caution">
    <text evidence="2">The sequence shown here is derived from an EMBL/GenBank/DDBJ whole genome shotgun (WGS) entry which is preliminary data.</text>
</comment>
<dbReference type="Proteomes" id="UP000653493">
    <property type="component" value="Unassembled WGS sequence"/>
</dbReference>
<reference evidence="2" key="2">
    <citation type="submission" date="2020-09" db="EMBL/GenBank/DDBJ databases">
        <authorList>
            <person name="Sun Q."/>
            <person name="Ohkuma M."/>
        </authorList>
    </citation>
    <scope>NUCLEOTIDE SEQUENCE</scope>
    <source>
        <strain evidence="2">JCM 4234</strain>
    </source>
</reference>
<evidence type="ECO:0000256" key="1">
    <source>
        <dbReference type="SAM" id="MobiDB-lite"/>
    </source>
</evidence>
<gene>
    <name evidence="2" type="ORF">GCM10010238_44500</name>
</gene>
<proteinExistence type="predicted"/>
<accession>A0A918LHH6</accession>
<protein>
    <submittedName>
        <fullName evidence="2">Uncharacterized protein</fullName>
    </submittedName>
</protein>
<keyword evidence="3" id="KW-1185">Reference proteome</keyword>
<evidence type="ECO:0000313" key="2">
    <source>
        <dbReference type="EMBL" id="GGS50083.1"/>
    </source>
</evidence>
<dbReference type="AlphaFoldDB" id="A0A918LHH6"/>
<name>A0A918LHH6_STRGD</name>
<feature type="region of interest" description="Disordered" evidence="1">
    <location>
        <begin position="31"/>
        <end position="84"/>
    </location>
</feature>
<dbReference type="EMBL" id="BMSL01000014">
    <property type="protein sequence ID" value="GGS50083.1"/>
    <property type="molecule type" value="Genomic_DNA"/>
</dbReference>
<organism evidence="2 3">
    <name type="scientific">Streptomyces griseoviridis</name>
    <dbReference type="NCBI Taxonomy" id="45398"/>
    <lineage>
        <taxon>Bacteria</taxon>
        <taxon>Bacillati</taxon>
        <taxon>Actinomycetota</taxon>
        <taxon>Actinomycetes</taxon>
        <taxon>Kitasatosporales</taxon>
        <taxon>Streptomycetaceae</taxon>
        <taxon>Streptomyces</taxon>
    </lineage>
</organism>
<evidence type="ECO:0000313" key="3">
    <source>
        <dbReference type="Proteomes" id="UP000653493"/>
    </source>
</evidence>